<evidence type="ECO:0000256" key="3">
    <source>
        <dbReference type="ARBA" id="ARBA00022896"/>
    </source>
</evidence>
<dbReference type="InterPro" id="IPR005123">
    <property type="entry name" value="Oxoglu/Fe-dep_dioxygenase_dom"/>
</dbReference>
<dbReference type="EMBL" id="CP071090">
    <property type="protein sequence ID" value="QSQ27663.1"/>
    <property type="molecule type" value="Genomic_DNA"/>
</dbReference>
<dbReference type="PANTHER" id="PTHR10869:SF241">
    <property type="entry name" value="FE2OG DIOXYGENASE DOMAIN-CONTAINING PROTEIN"/>
    <property type="match status" value="1"/>
</dbReference>
<sequence length="190" mass="21566">MRMSRSVQVQSEPPFIQTLSSVFSGEECAVMIQRIESLGPAAAPITTPRGFVMRPDIRNNDRVMFDDLALAADLFARVRHCVPPTLGTWRAVGINERFRCYRYQPGQFFALHRDGAFIRSPQEQSLLTLLIYLNGDCEGGETRFPFEERQVIPASGTALLFEHLLLHEGAEVRAGTKYVLRTDVMYRLEE</sequence>
<protein>
    <submittedName>
        <fullName evidence="8">2OG-Fe(II) oxygenase</fullName>
    </submittedName>
</protein>
<dbReference type="InterPro" id="IPR044862">
    <property type="entry name" value="Pro_4_hyd_alph_FE2OG_OXY"/>
</dbReference>
<name>A0ABX7PB36_9BACT</name>
<keyword evidence="5" id="KW-0560">Oxidoreductase</keyword>
<accession>A0ABX7PB36</accession>
<evidence type="ECO:0000256" key="1">
    <source>
        <dbReference type="ARBA" id="ARBA00001961"/>
    </source>
</evidence>
<gene>
    <name evidence="8" type="ORF">JY651_23350</name>
</gene>
<evidence type="ECO:0000313" key="8">
    <source>
        <dbReference type="EMBL" id="QSQ27663.1"/>
    </source>
</evidence>
<evidence type="ECO:0000256" key="4">
    <source>
        <dbReference type="ARBA" id="ARBA00022964"/>
    </source>
</evidence>
<dbReference type="InterPro" id="IPR045054">
    <property type="entry name" value="P4HA-like"/>
</dbReference>
<feature type="domain" description="Fe2OG dioxygenase" evidence="7">
    <location>
        <begin position="93"/>
        <end position="190"/>
    </location>
</feature>
<reference evidence="8 9" key="1">
    <citation type="submission" date="2021-02" db="EMBL/GenBank/DDBJ databases">
        <title>De Novo genome assembly of isolated myxobacteria.</title>
        <authorList>
            <person name="Stevens D.C."/>
        </authorList>
    </citation>
    <scope>NUCLEOTIDE SEQUENCE [LARGE SCALE GENOMIC DNA]</scope>
    <source>
        <strain evidence="9">SCPEA02</strain>
    </source>
</reference>
<evidence type="ECO:0000259" key="7">
    <source>
        <dbReference type="PROSITE" id="PS51471"/>
    </source>
</evidence>
<keyword evidence="6" id="KW-0408">Iron</keyword>
<dbReference type="Proteomes" id="UP000662747">
    <property type="component" value="Chromosome"/>
</dbReference>
<evidence type="ECO:0000256" key="2">
    <source>
        <dbReference type="ARBA" id="ARBA00022723"/>
    </source>
</evidence>
<dbReference type="PROSITE" id="PS51471">
    <property type="entry name" value="FE2OG_OXY"/>
    <property type="match status" value="1"/>
</dbReference>
<dbReference type="SMART" id="SM00702">
    <property type="entry name" value="P4Hc"/>
    <property type="match status" value="1"/>
</dbReference>
<keyword evidence="3" id="KW-0847">Vitamin C</keyword>
<proteinExistence type="predicted"/>
<dbReference type="Gene3D" id="2.60.120.620">
    <property type="entry name" value="q2cbj1_9rhob like domain"/>
    <property type="match status" value="1"/>
</dbReference>
<evidence type="ECO:0000256" key="6">
    <source>
        <dbReference type="ARBA" id="ARBA00023004"/>
    </source>
</evidence>
<keyword evidence="2" id="KW-0479">Metal-binding</keyword>
<dbReference type="Pfam" id="PF13640">
    <property type="entry name" value="2OG-FeII_Oxy_3"/>
    <property type="match status" value="1"/>
</dbReference>
<evidence type="ECO:0000313" key="9">
    <source>
        <dbReference type="Proteomes" id="UP000662747"/>
    </source>
</evidence>
<dbReference type="InterPro" id="IPR006620">
    <property type="entry name" value="Pro_4_hyd_alph"/>
</dbReference>
<keyword evidence="4" id="KW-0223">Dioxygenase</keyword>
<comment type="cofactor">
    <cofactor evidence="1">
        <name>L-ascorbate</name>
        <dbReference type="ChEBI" id="CHEBI:38290"/>
    </cofactor>
</comment>
<keyword evidence="9" id="KW-1185">Reference proteome</keyword>
<dbReference type="PANTHER" id="PTHR10869">
    <property type="entry name" value="PROLYL 4-HYDROXYLASE ALPHA SUBUNIT"/>
    <property type="match status" value="1"/>
</dbReference>
<organism evidence="8 9">
    <name type="scientific">Pyxidicoccus parkwayensis</name>
    <dbReference type="NCBI Taxonomy" id="2813578"/>
    <lineage>
        <taxon>Bacteria</taxon>
        <taxon>Pseudomonadati</taxon>
        <taxon>Myxococcota</taxon>
        <taxon>Myxococcia</taxon>
        <taxon>Myxococcales</taxon>
        <taxon>Cystobacterineae</taxon>
        <taxon>Myxococcaceae</taxon>
        <taxon>Pyxidicoccus</taxon>
    </lineage>
</organism>
<evidence type="ECO:0000256" key="5">
    <source>
        <dbReference type="ARBA" id="ARBA00023002"/>
    </source>
</evidence>